<dbReference type="Proteomes" id="UP000250235">
    <property type="component" value="Unassembled WGS sequence"/>
</dbReference>
<accession>A0A2Z7CAR9</accession>
<protein>
    <submittedName>
        <fullName evidence="2">Multidrug resistance protein</fullName>
    </submittedName>
</protein>
<keyword evidence="3" id="KW-1185">Reference proteome</keyword>
<dbReference type="EMBL" id="KQ997743">
    <property type="protein sequence ID" value="KZV43745.1"/>
    <property type="molecule type" value="Genomic_DNA"/>
</dbReference>
<organism evidence="2 3">
    <name type="scientific">Dorcoceras hygrometricum</name>
    <dbReference type="NCBI Taxonomy" id="472368"/>
    <lineage>
        <taxon>Eukaryota</taxon>
        <taxon>Viridiplantae</taxon>
        <taxon>Streptophyta</taxon>
        <taxon>Embryophyta</taxon>
        <taxon>Tracheophyta</taxon>
        <taxon>Spermatophyta</taxon>
        <taxon>Magnoliopsida</taxon>
        <taxon>eudicotyledons</taxon>
        <taxon>Gunneridae</taxon>
        <taxon>Pentapetalae</taxon>
        <taxon>asterids</taxon>
        <taxon>lamiids</taxon>
        <taxon>Lamiales</taxon>
        <taxon>Gesneriaceae</taxon>
        <taxon>Didymocarpoideae</taxon>
        <taxon>Trichosporeae</taxon>
        <taxon>Loxocarpinae</taxon>
        <taxon>Dorcoceras</taxon>
    </lineage>
</organism>
<proteinExistence type="predicted"/>
<sequence length="241" mass="27681">MEQSWSLEAARRAGKNRTCSAEDKKGADAEVAQEDQLEDENKEAACLDWSRREDIQVRTVKGRLRWTGRRYLVGIVRGRPNWFGSLLPEVQKMGYIHWCWTGSPTSERKVCLPKDWKRCLNGSSEQASTLRARDEKNRAQLVKTSWKWSKAGSSKQLEEQERTAQAKLQTKRGAYAEVAPEDQLEDKNKEADPDLSFELHKHVIVFLMVLRSVKILAGNTTKQIPGKSWRAKEKTSDPRRI</sequence>
<gene>
    <name evidence="2" type="ORF">F511_43586</name>
</gene>
<evidence type="ECO:0000256" key="1">
    <source>
        <dbReference type="SAM" id="MobiDB-lite"/>
    </source>
</evidence>
<feature type="region of interest" description="Disordered" evidence="1">
    <location>
        <begin position="1"/>
        <end position="37"/>
    </location>
</feature>
<dbReference type="AlphaFoldDB" id="A0A2Z7CAR9"/>
<evidence type="ECO:0000313" key="3">
    <source>
        <dbReference type="Proteomes" id="UP000250235"/>
    </source>
</evidence>
<reference evidence="2 3" key="1">
    <citation type="journal article" date="2015" name="Proc. Natl. Acad. Sci. U.S.A.">
        <title>The resurrection genome of Boea hygrometrica: A blueprint for survival of dehydration.</title>
        <authorList>
            <person name="Xiao L."/>
            <person name="Yang G."/>
            <person name="Zhang L."/>
            <person name="Yang X."/>
            <person name="Zhao S."/>
            <person name="Ji Z."/>
            <person name="Zhou Q."/>
            <person name="Hu M."/>
            <person name="Wang Y."/>
            <person name="Chen M."/>
            <person name="Xu Y."/>
            <person name="Jin H."/>
            <person name="Xiao X."/>
            <person name="Hu G."/>
            <person name="Bao F."/>
            <person name="Hu Y."/>
            <person name="Wan P."/>
            <person name="Li L."/>
            <person name="Deng X."/>
            <person name="Kuang T."/>
            <person name="Xiang C."/>
            <person name="Zhu J.K."/>
            <person name="Oliver M.J."/>
            <person name="He Y."/>
        </authorList>
    </citation>
    <scope>NUCLEOTIDE SEQUENCE [LARGE SCALE GENOMIC DNA]</scope>
    <source>
        <strain evidence="3">cv. XS01</strain>
    </source>
</reference>
<evidence type="ECO:0000313" key="2">
    <source>
        <dbReference type="EMBL" id="KZV43745.1"/>
    </source>
</evidence>
<name>A0A2Z7CAR9_9LAMI</name>